<keyword evidence="2" id="KW-1133">Transmembrane helix</keyword>
<feature type="compositionally biased region" description="Basic and acidic residues" evidence="1">
    <location>
        <begin position="108"/>
        <end position="118"/>
    </location>
</feature>
<evidence type="ECO:0000313" key="3">
    <source>
        <dbReference type="EMBL" id="EEB47014.1"/>
    </source>
</evidence>
<dbReference type="EMBL" id="ABXW01000014">
    <property type="protein sequence ID" value="EEB47014.1"/>
    <property type="molecule type" value="Genomic_DNA"/>
</dbReference>
<dbReference type="InterPro" id="IPR010815">
    <property type="entry name" value="DUF1418"/>
</dbReference>
<evidence type="ECO:0000256" key="2">
    <source>
        <dbReference type="SAM" id="Phobius"/>
    </source>
</evidence>
<dbReference type="Pfam" id="PF07214">
    <property type="entry name" value="DUF1418"/>
    <property type="match status" value="1"/>
</dbReference>
<dbReference type="AlphaFoldDB" id="B6XBL2"/>
<dbReference type="eggNOG" id="ENOG5032Z1J">
    <property type="taxonomic scope" value="Bacteria"/>
</dbReference>
<organism evidence="3 4">
    <name type="scientific">Providencia alcalifaciens DSM 30120</name>
    <dbReference type="NCBI Taxonomy" id="520999"/>
    <lineage>
        <taxon>Bacteria</taxon>
        <taxon>Pseudomonadati</taxon>
        <taxon>Pseudomonadota</taxon>
        <taxon>Gammaproteobacteria</taxon>
        <taxon>Enterobacterales</taxon>
        <taxon>Morganellaceae</taxon>
        <taxon>Providencia</taxon>
    </lineage>
</organism>
<keyword evidence="2" id="KW-0472">Membrane</keyword>
<evidence type="ECO:0000313" key="4">
    <source>
        <dbReference type="Proteomes" id="UP000003729"/>
    </source>
</evidence>
<evidence type="ECO:0000256" key="1">
    <source>
        <dbReference type="SAM" id="MobiDB-lite"/>
    </source>
</evidence>
<feature type="transmembrane region" description="Helical" evidence="2">
    <location>
        <begin position="35"/>
        <end position="57"/>
    </location>
</feature>
<sequence>MQGNKMKENIMEQQQKPTKETKGTMRSLADMPKPVLFLEGIGIILLVTVLLATNNYITLPDWLASSGAIISMILVGMGCLIPAMINIIWRAVHGLTFLGIDNKSGSASRDRRQSKNDPIDDDKPDEK</sequence>
<comment type="caution">
    <text evidence="3">The sequence shown here is derived from an EMBL/GenBank/DDBJ whole genome shotgun (WGS) entry which is preliminary data.</text>
</comment>
<feature type="region of interest" description="Disordered" evidence="1">
    <location>
        <begin position="1"/>
        <end position="25"/>
    </location>
</feature>
<reference evidence="3 4" key="2">
    <citation type="submission" date="2008-10" db="EMBL/GenBank/DDBJ databases">
        <authorList>
            <person name="Fulton L."/>
            <person name="Clifton S."/>
            <person name="Fulton B."/>
            <person name="Xu J."/>
            <person name="Minx P."/>
            <person name="Pepin K.H."/>
            <person name="Johnson M."/>
            <person name="Bhonagiri V."/>
            <person name="Nash W.E."/>
            <person name="Mardis E.R."/>
            <person name="Wilson R.K."/>
        </authorList>
    </citation>
    <scope>NUCLEOTIDE SEQUENCE [LARGE SCALE GENOMIC DNA]</scope>
    <source>
        <strain evidence="3 4">DSM 30120</strain>
    </source>
</reference>
<feature type="region of interest" description="Disordered" evidence="1">
    <location>
        <begin position="101"/>
        <end position="127"/>
    </location>
</feature>
<name>B6XBL2_9GAMM</name>
<protein>
    <recommendedName>
        <fullName evidence="5">DUF1418 family protein</fullName>
    </recommendedName>
</protein>
<keyword evidence="2" id="KW-0812">Transmembrane</keyword>
<proteinExistence type="predicted"/>
<feature type="transmembrane region" description="Helical" evidence="2">
    <location>
        <begin position="69"/>
        <end position="89"/>
    </location>
</feature>
<gene>
    <name evidence="3" type="ORF">PROVALCAL_00723</name>
</gene>
<dbReference type="Proteomes" id="UP000003729">
    <property type="component" value="Unassembled WGS sequence"/>
</dbReference>
<accession>B6XBL2</accession>
<feature type="compositionally biased region" description="Basic and acidic residues" evidence="1">
    <location>
        <begin position="1"/>
        <end position="10"/>
    </location>
</feature>
<evidence type="ECO:0008006" key="5">
    <source>
        <dbReference type="Google" id="ProtNLM"/>
    </source>
</evidence>
<reference evidence="3 4" key="1">
    <citation type="submission" date="2008-10" db="EMBL/GenBank/DDBJ databases">
        <title>Draft genome sequence of Providencia alcalifaciens (DSM 30120).</title>
        <authorList>
            <person name="Sudarsanam P."/>
            <person name="Ley R."/>
            <person name="Guruge J."/>
            <person name="Turnbaugh P.J."/>
            <person name="Mahowald M."/>
            <person name="Liep D."/>
            <person name="Gordon J."/>
        </authorList>
    </citation>
    <scope>NUCLEOTIDE SEQUENCE [LARGE SCALE GENOMIC DNA]</scope>
    <source>
        <strain evidence="3 4">DSM 30120</strain>
    </source>
</reference>